<protein>
    <submittedName>
        <fullName evidence="6">LysR family transcriptional regulator</fullName>
    </submittedName>
</protein>
<feature type="domain" description="HTH lysR-type" evidence="5">
    <location>
        <begin position="8"/>
        <end position="65"/>
    </location>
</feature>
<comment type="similarity">
    <text evidence="1">Belongs to the LysR transcriptional regulatory family.</text>
</comment>
<gene>
    <name evidence="6" type="ORF">APT59_02665</name>
</gene>
<dbReference type="Gene3D" id="3.40.190.290">
    <property type="match status" value="1"/>
</dbReference>
<dbReference type="SUPFAM" id="SSF46785">
    <property type="entry name" value="Winged helix' DNA-binding domain"/>
    <property type="match status" value="1"/>
</dbReference>
<evidence type="ECO:0000256" key="3">
    <source>
        <dbReference type="ARBA" id="ARBA00023125"/>
    </source>
</evidence>
<keyword evidence="2" id="KW-0805">Transcription regulation</keyword>
<dbReference type="Proteomes" id="UP000064137">
    <property type="component" value="Chromosome"/>
</dbReference>
<dbReference type="PRINTS" id="PR00039">
    <property type="entry name" value="HTHLYSR"/>
</dbReference>
<dbReference type="GO" id="GO:0006351">
    <property type="term" value="P:DNA-templated transcription"/>
    <property type="evidence" value="ECO:0007669"/>
    <property type="project" value="TreeGrafter"/>
</dbReference>
<dbReference type="PANTHER" id="PTHR30537">
    <property type="entry name" value="HTH-TYPE TRANSCRIPTIONAL REGULATOR"/>
    <property type="match status" value="1"/>
</dbReference>
<evidence type="ECO:0000313" key="7">
    <source>
        <dbReference type="Proteomes" id="UP000064137"/>
    </source>
</evidence>
<dbReference type="GO" id="GO:0043565">
    <property type="term" value="F:sequence-specific DNA binding"/>
    <property type="evidence" value="ECO:0007669"/>
    <property type="project" value="TreeGrafter"/>
</dbReference>
<dbReference type="InterPro" id="IPR036388">
    <property type="entry name" value="WH-like_DNA-bd_sf"/>
</dbReference>
<dbReference type="InterPro" id="IPR036390">
    <property type="entry name" value="WH_DNA-bd_sf"/>
</dbReference>
<evidence type="ECO:0000259" key="5">
    <source>
        <dbReference type="PROSITE" id="PS50931"/>
    </source>
</evidence>
<dbReference type="CDD" id="cd08422">
    <property type="entry name" value="PBP2_CrgA_like"/>
    <property type="match status" value="1"/>
</dbReference>
<evidence type="ECO:0000256" key="1">
    <source>
        <dbReference type="ARBA" id="ARBA00009437"/>
    </source>
</evidence>
<dbReference type="KEGG" id="por:APT59_02665"/>
<dbReference type="InterPro" id="IPR005119">
    <property type="entry name" value="LysR_subst-bd"/>
</dbReference>
<dbReference type="EMBL" id="CP013987">
    <property type="protein sequence ID" value="ALZ83150.1"/>
    <property type="molecule type" value="Genomic_DNA"/>
</dbReference>
<sequence>MNTTFTHDRLDLLETFVRIVEAGSLSAAARQLGTTQPTVSRRLQALESALQVRLVQRSTHALRLTEDGQRCYRQAQQLLGDWQAFAAALHGAHAEPEGRLRVVMPHAFGQEQLLDPLETYLRRYPGMQVDWVLSDRAPNFVADGVDCAIRVGVVEDPDTVAVRLGDVQRILVAAPELAGALAAPEALTALPWIAMTQFYQTELRLQLRASGESRLIPLRPRLATESLFVARHAAVRGLGCAALSHWMVREDVAAGRLVHLLPEWQAAPLPIYLIYPYARVYPARLRLFLDLVREACAQMLDVTAPA</sequence>
<dbReference type="RefSeq" id="WP_059313426.1">
    <property type="nucleotide sequence ID" value="NZ_CP013987.1"/>
</dbReference>
<name>A0A0U4NY44_9PSED</name>
<dbReference type="FunFam" id="1.10.10.10:FF:000001">
    <property type="entry name" value="LysR family transcriptional regulator"/>
    <property type="match status" value="1"/>
</dbReference>
<evidence type="ECO:0000256" key="2">
    <source>
        <dbReference type="ARBA" id="ARBA00023015"/>
    </source>
</evidence>
<dbReference type="SUPFAM" id="SSF53850">
    <property type="entry name" value="Periplasmic binding protein-like II"/>
    <property type="match status" value="1"/>
</dbReference>
<dbReference type="Gene3D" id="1.10.10.10">
    <property type="entry name" value="Winged helix-like DNA-binding domain superfamily/Winged helix DNA-binding domain"/>
    <property type="match status" value="1"/>
</dbReference>
<reference evidence="6 7" key="1">
    <citation type="submission" date="2016-01" db="EMBL/GenBank/DDBJ databases">
        <title>Annotation of Pseudomonas oryzihabitans USDA-ARS-USMARC-56511.</title>
        <authorList>
            <person name="Harhay G.P."/>
            <person name="Harhay D.M."/>
            <person name="Smith T.P.L."/>
            <person name="Bono J.L."/>
            <person name="Heaton M.P."/>
            <person name="Clawson M.L."/>
            <person name="Chitko-Mckown C.G."/>
            <person name="Capik S.F."/>
            <person name="DeDonder K.D."/>
            <person name="Apley M.D."/>
            <person name="Lubbers B.V."/>
            <person name="White B.J."/>
            <person name="Larson R.L."/>
        </authorList>
    </citation>
    <scope>NUCLEOTIDE SEQUENCE [LARGE SCALE GENOMIC DNA]</scope>
    <source>
        <strain evidence="6 7">USDA-ARS-USMARC-56511</strain>
    </source>
</reference>
<dbReference type="InterPro" id="IPR000847">
    <property type="entry name" value="LysR_HTH_N"/>
</dbReference>
<evidence type="ECO:0000313" key="6">
    <source>
        <dbReference type="EMBL" id="ALZ83150.1"/>
    </source>
</evidence>
<dbReference type="InterPro" id="IPR058163">
    <property type="entry name" value="LysR-type_TF_proteobact-type"/>
</dbReference>
<keyword evidence="3" id="KW-0238">DNA-binding</keyword>
<proteinExistence type="inferred from homology"/>
<dbReference type="PROSITE" id="PS50931">
    <property type="entry name" value="HTH_LYSR"/>
    <property type="match status" value="1"/>
</dbReference>
<dbReference type="Pfam" id="PF03466">
    <property type="entry name" value="LysR_substrate"/>
    <property type="match status" value="1"/>
</dbReference>
<accession>A0A0U4NY44</accession>
<keyword evidence="4" id="KW-0804">Transcription</keyword>
<evidence type="ECO:0000256" key="4">
    <source>
        <dbReference type="ARBA" id="ARBA00023163"/>
    </source>
</evidence>
<dbReference type="PANTHER" id="PTHR30537:SF21">
    <property type="entry name" value="HTH-TYPE TRANSCRIPTIONAL REGULATOR SINR-RELATED"/>
    <property type="match status" value="1"/>
</dbReference>
<dbReference type="Pfam" id="PF00126">
    <property type="entry name" value="HTH_1"/>
    <property type="match status" value="1"/>
</dbReference>
<dbReference type="AlphaFoldDB" id="A0A0U4NY44"/>
<dbReference type="OrthoDB" id="8723543at2"/>
<organism evidence="6 7">
    <name type="scientific">Pseudomonas oryzihabitans</name>
    <dbReference type="NCBI Taxonomy" id="47885"/>
    <lineage>
        <taxon>Bacteria</taxon>
        <taxon>Pseudomonadati</taxon>
        <taxon>Pseudomonadota</taxon>
        <taxon>Gammaproteobacteria</taxon>
        <taxon>Pseudomonadales</taxon>
        <taxon>Pseudomonadaceae</taxon>
        <taxon>Pseudomonas</taxon>
    </lineage>
</organism>
<dbReference type="GO" id="GO:0003700">
    <property type="term" value="F:DNA-binding transcription factor activity"/>
    <property type="evidence" value="ECO:0007669"/>
    <property type="project" value="InterPro"/>
</dbReference>